<feature type="region of interest" description="Disordered" evidence="1">
    <location>
        <begin position="893"/>
        <end position="919"/>
    </location>
</feature>
<gene>
    <name evidence="2" type="ORF">SLINC_7978</name>
</gene>
<dbReference type="InterPro" id="IPR011990">
    <property type="entry name" value="TPR-like_helical_dom_sf"/>
</dbReference>
<dbReference type="Proteomes" id="UP000092598">
    <property type="component" value="Chromosome"/>
</dbReference>
<dbReference type="KEGG" id="sls:SLINC_7978"/>
<dbReference type="PANTHER" id="PTHR12558">
    <property type="entry name" value="CELL DIVISION CYCLE 16,23,27"/>
    <property type="match status" value="1"/>
</dbReference>
<dbReference type="PANTHER" id="PTHR12558:SF13">
    <property type="entry name" value="CELL DIVISION CYCLE PROTEIN 27 HOMOLOG"/>
    <property type="match status" value="1"/>
</dbReference>
<evidence type="ECO:0008006" key="4">
    <source>
        <dbReference type="Google" id="ProtNLM"/>
    </source>
</evidence>
<evidence type="ECO:0000313" key="2">
    <source>
        <dbReference type="EMBL" id="ANS70202.1"/>
    </source>
</evidence>
<protein>
    <recommendedName>
        <fullName evidence="4">Tetratricopeptide repeat protein</fullName>
    </recommendedName>
</protein>
<name>A0A1B1MP93_STRLN</name>
<dbReference type="Gene3D" id="1.25.40.10">
    <property type="entry name" value="Tetratricopeptide repeat domain"/>
    <property type="match status" value="3"/>
</dbReference>
<dbReference type="EMBL" id="CP016438">
    <property type="protein sequence ID" value="ANS70202.1"/>
    <property type="molecule type" value="Genomic_DNA"/>
</dbReference>
<evidence type="ECO:0000256" key="1">
    <source>
        <dbReference type="SAM" id="MobiDB-lite"/>
    </source>
</evidence>
<dbReference type="SUPFAM" id="SSF81901">
    <property type="entry name" value="HCP-like"/>
    <property type="match status" value="2"/>
</dbReference>
<accession>A0A1B1MP93</accession>
<keyword evidence="3" id="KW-1185">Reference proteome</keyword>
<dbReference type="STRING" id="1915.SLINC_7978"/>
<dbReference type="AlphaFoldDB" id="A0A1B1MP93"/>
<evidence type="ECO:0000313" key="3">
    <source>
        <dbReference type="Proteomes" id="UP000092598"/>
    </source>
</evidence>
<reference evidence="2 3" key="1">
    <citation type="submission" date="2016-07" db="EMBL/GenBank/DDBJ databases">
        <title>Enhancement of antibiotic productionsby engineered nitrateutilization in actinobacteria.</title>
        <authorList>
            <person name="Meng S.C."/>
        </authorList>
    </citation>
    <scope>NUCLEOTIDE SEQUENCE [LARGE SCALE GENOMIC DNA]</scope>
    <source>
        <strain evidence="2 3">NRRL 2936</strain>
    </source>
</reference>
<dbReference type="RefSeq" id="WP_067443693.1">
    <property type="nucleotide sequence ID" value="NZ_CP016438.1"/>
</dbReference>
<feature type="compositionally biased region" description="Basic and acidic residues" evidence="1">
    <location>
        <begin position="893"/>
        <end position="903"/>
    </location>
</feature>
<proteinExistence type="predicted"/>
<dbReference type="PATRIC" id="fig|1915.4.peg.8785"/>
<sequence length="919" mass="101865">MPEWSISEISDPFVLEIHRSVEVATAGAGSLPSLPAYVRREHDEVLDEAVAGAVTGHSRLVCVVGESSTGKTRACWEAVRKLPDGWTLWQPVAPGRAQALRDGLASLTPRTVVWLNEAQLFLLTPAGGVGAELAAGLRELLSDPHRAPVLVMATMWPGYWHELTALPRDGSHDDPFSEARALLSGRDVQVARRFAPVDVAAARRAGRTDPRLMLAVEKANEGQVVQYLAGAPALLSRYESAPVGARSLMTAAMDAQRLGHGPSLSYGLLTEGAEGYLTDEEWDSLADDWLETAMAYAAAPVAGVRGALVRRRPRDRRTPGGAVPGDLPHYRLADYLDQHGRHTRQDDAVPAALWEALLTHGDRAGFVALGQAAEDRGLLRVAARFYTRAEAGAERMARLLDSCGRRDEAHAWWVRRATEEGGGSALYDVVATAPDGTPQEAEQFLQWWWDEVPKDASQGSVLTTLIQRLGPVDDAKALLWWRRAAEEGHVQAEQVLIDHLRRTGGADAALTWYWQRASGNPFHRRKAADLLIELGRDGEATSLLAACDEDDFDAHLKLGELLLEDGQKQNAVDRLRRAGRSTSWSTWERAARLLAGAGRDDVAFEILERVADRDGHALIVAAQMLDEAGRHAESLPWWRRAAAVDQPGSWVGLQYARSLARNEEFSEALTWYRRAVESGERRTVESVQPWDAELLAANGRTEEDLTRWRLTYAATTHFLGKPLRRWNAPLDETLAWLFDLTDRGHRSAMWYAVRRLCDAGRESEALDWTLALAERGHDQACGEIAELYAAAGELDLALRWWERSARDTDSRYTAYRAGGEALQEAGRTEEALRWFRRAVEAGDVDLLWTTVDLYETRQRSEEALDWLWQLATRGWSPCVSLAADVLHRQGKEGESEQLRRYGWEPDGSTAAAWDAPPPT</sequence>
<organism evidence="2 3">
    <name type="scientific">Streptomyces lincolnensis</name>
    <dbReference type="NCBI Taxonomy" id="1915"/>
    <lineage>
        <taxon>Bacteria</taxon>
        <taxon>Bacillati</taxon>
        <taxon>Actinomycetota</taxon>
        <taxon>Actinomycetes</taxon>
        <taxon>Kitasatosporales</taxon>
        <taxon>Streptomycetaceae</taxon>
        <taxon>Streptomyces</taxon>
    </lineage>
</organism>